<dbReference type="OrthoDB" id="9812943at2"/>
<evidence type="ECO:0000313" key="10">
    <source>
        <dbReference type="EMBL" id="RFU70726.1"/>
    </source>
</evidence>
<keyword evidence="2 8" id="KW-0963">Cytoplasm</keyword>
<dbReference type="GO" id="GO:0005524">
    <property type="term" value="F:ATP binding"/>
    <property type="evidence" value="ECO:0007669"/>
    <property type="project" value="UniProtKB-UniRule"/>
</dbReference>
<dbReference type="EMBL" id="QVTE01000012">
    <property type="protein sequence ID" value="RFU70726.1"/>
    <property type="molecule type" value="Genomic_DNA"/>
</dbReference>
<dbReference type="InterPro" id="IPR001977">
    <property type="entry name" value="Depp_CoAkinase"/>
</dbReference>
<dbReference type="NCBIfam" id="TIGR00152">
    <property type="entry name" value="dephospho-CoA kinase"/>
    <property type="match status" value="1"/>
</dbReference>
<dbReference type="PANTHER" id="PTHR10695">
    <property type="entry name" value="DEPHOSPHO-COA KINASE-RELATED"/>
    <property type="match status" value="1"/>
</dbReference>
<dbReference type="InterPro" id="IPR027417">
    <property type="entry name" value="P-loop_NTPase"/>
</dbReference>
<comment type="subcellular location">
    <subcellularLocation>
        <location evidence="8">Cytoplasm</location>
    </subcellularLocation>
</comment>
<evidence type="ECO:0000256" key="4">
    <source>
        <dbReference type="ARBA" id="ARBA00022741"/>
    </source>
</evidence>
<keyword evidence="7 8" id="KW-0173">Coenzyme A biosynthesis</keyword>
<dbReference type="GO" id="GO:0005737">
    <property type="term" value="C:cytoplasm"/>
    <property type="evidence" value="ECO:0007669"/>
    <property type="project" value="UniProtKB-SubCell"/>
</dbReference>
<keyword evidence="4 8" id="KW-0547">Nucleotide-binding</keyword>
<evidence type="ECO:0000256" key="9">
    <source>
        <dbReference type="NCBIfam" id="TIGR00152"/>
    </source>
</evidence>
<dbReference type="HAMAP" id="MF_00376">
    <property type="entry name" value="Dephospho_CoA_kinase"/>
    <property type="match status" value="1"/>
</dbReference>
<dbReference type="Proteomes" id="UP000264541">
    <property type="component" value="Unassembled WGS sequence"/>
</dbReference>
<evidence type="ECO:0000256" key="2">
    <source>
        <dbReference type="ARBA" id="ARBA00022490"/>
    </source>
</evidence>
<dbReference type="Gene3D" id="3.40.50.300">
    <property type="entry name" value="P-loop containing nucleotide triphosphate hydrolases"/>
    <property type="match status" value="1"/>
</dbReference>
<dbReference type="GO" id="GO:0015937">
    <property type="term" value="P:coenzyme A biosynthetic process"/>
    <property type="evidence" value="ECO:0007669"/>
    <property type="project" value="UniProtKB-UniRule"/>
</dbReference>
<evidence type="ECO:0000256" key="1">
    <source>
        <dbReference type="ARBA" id="ARBA00009018"/>
    </source>
</evidence>
<evidence type="ECO:0000256" key="8">
    <source>
        <dbReference type="HAMAP-Rule" id="MF_00376"/>
    </source>
</evidence>
<reference evidence="10 11" key="1">
    <citation type="submission" date="2018-08" db="EMBL/GenBank/DDBJ databases">
        <title>Bacillus chawlae sp. nov., Bacillus glennii sp. nov., and Bacillus saganii sp. nov. Isolated from the Vehicle Assembly Building at Kennedy Space Center where the Viking Spacecraft were Assembled.</title>
        <authorList>
            <person name="Seuylemezian A."/>
            <person name="Vaishampayan P."/>
        </authorList>
    </citation>
    <scope>NUCLEOTIDE SEQUENCE [LARGE SCALE GENOMIC DNA]</scope>
    <source>
        <strain evidence="10 11">V47-23a</strain>
    </source>
</reference>
<dbReference type="GO" id="GO:0004140">
    <property type="term" value="F:dephospho-CoA kinase activity"/>
    <property type="evidence" value="ECO:0007669"/>
    <property type="project" value="UniProtKB-UniRule"/>
</dbReference>
<evidence type="ECO:0000256" key="3">
    <source>
        <dbReference type="ARBA" id="ARBA00022679"/>
    </source>
</evidence>
<dbReference type="CDD" id="cd02022">
    <property type="entry name" value="DPCK"/>
    <property type="match status" value="1"/>
</dbReference>
<feature type="binding site" evidence="8">
    <location>
        <begin position="12"/>
        <end position="17"/>
    </location>
    <ligand>
        <name>ATP</name>
        <dbReference type="ChEBI" id="CHEBI:30616"/>
    </ligand>
</feature>
<dbReference type="Pfam" id="PF01121">
    <property type="entry name" value="CoaE"/>
    <property type="match status" value="1"/>
</dbReference>
<keyword evidence="11" id="KW-1185">Reference proteome</keyword>
<evidence type="ECO:0000256" key="7">
    <source>
        <dbReference type="ARBA" id="ARBA00022993"/>
    </source>
</evidence>
<evidence type="ECO:0000313" key="11">
    <source>
        <dbReference type="Proteomes" id="UP000264541"/>
    </source>
</evidence>
<comment type="pathway">
    <text evidence="8">Cofactor biosynthesis; coenzyme A biosynthesis; CoA from (R)-pantothenate: step 5/5.</text>
</comment>
<keyword evidence="3 8" id="KW-0808">Transferase</keyword>
<evidence type="ECO:0000256" key="6">
    <source>
        <dbReference type="ARBA" id="ARBA00022840"/>
    </source>
</evidence>
<dbReference type="RefSeq" id="WP_117325590.1">
    <property type="nucleotide sequence ID" value="NZ_QVTE01000012.1"/>
</dbReference>
<dbReference type="PANTHER" id="PTHR10695:SF46">
    <property type="entry name" value="BIFUNCTIONAL COENZYME A SYNTHASE-RELATED"/>
    <property type="match status" value="1"/>
</dbReference>
<dbReference type="EC" id="2.7.1.24" evidence="8 9"/>
<gene>
    <name evidence="8" type="primary">coaE</name>
    <name evidence="10" type="ORF">D0469_05240</name>
</gene>
<comment type="function">
    <text evidence="8">Catalyzes the phosphorylation of the 3'-hydroxyl group of dephosphocoenzyme A to form coenzyme A.</text>
</comment>
<proteinExistence type="inferred from homology"/>
<name>A0A372LRQ0_9BACI</name>
<evidence type="ECO:0000256" key="5">
    <source>
        <dbReference type="ARBA" id="ARBA00022777"/>
    </source>
</evidence>
<dbReference type="FunFam" id="3.40.50.300:FF:000991">
    <property type="entry name" value="Dephospho-CoA kinase"/>
    <property type="match status" value="1"/>
</dbReference>
<dbReference type="SUPFAM" id="SSF52540">
    <property type="entry name" value="P-loop containing nucleoside triphosphate hydrolases"/>
    <property type="match status" value="1"/>
</dbReference>
<accession>A0A372LRQ0</accession>
<dbReference type="AlphaFoldDB" id="A0A372LRQ0"/>
<comment type="catalytic activity">
    <reaction evidence="8">
        <text>3'-dephospho-CoA + ATP = ADP + CoA + H(+)</text>
        <dbReference type="Rhea" id="RHEA:18245"/>
        <dbReference type="ChEBI" id="CHEBI:15378"/>
        <dbReference type="ChEBI" id="CHEBI:30616"/>
        <dbReference type="ChEBI" id="CHEBI:57287"/>
        <dbReference type="ChEBI" id="CHEBI:57328"/>
        <dbReference type="ChEBI" id="CHEBI:456216"/>
        <dbReference type="EC" id="2.7.1.24"/>
    </reaction>
</comment>
<dbReference type="PROSITE" id="PS51219">
    <property type="entry name" value="DPCK"/>
    <property type="match status" value="1"/>
</dbReference>
<dbReference type="UniPathway" id="UPA00241">
    <property type="reaction ID" value="UER00356"/>
</dbReference>
<sequence>MGIVYGITGGIASGKSTVSKFISDELGFSVIDADIASRKAVEPGMKANQKIAETFGKQILLHDGSIDREQLGALIFHDKEKRLILNSIVHPAVREYMLQQQEEAFSRGERVVFLDIPLLFESKLTHLVAKTMLIYTDENVQLLRLMERNNLTESEARARINSQMPLAEKKQFADEIVNNNGTITETKQQVINILKKWRVISQ</sequence>
<keyword evidence="6 8" id="KW-0067">ATP-binding</keyword>
<organism evidence="10 11">
    <name type="scientific">Peribacillus saganii</name>
    <dbReference type="NCBI Taxonomy" id="2303992"/>
    <lineage>
        <taxon>Bacteria</taxon>
        <taxon>Bacillati</taxon>
        <taxon>Bacillota</taxon>
        <taxon>Bacilli</taxon>
        <taxon>Bacillales</taxon>
        <taxon>Bacillaceae</taxon>
        <taxon>Peribacillus</taxon>
    </lineage>
</organism>
<protein>
    <recommendedName>
        <fullName evidence="8 9">Dephospho-CoA kinase</fullName>
        <ecNumber evidence="8 9">2.7.1.24</ecNumber>
    </recommendedName>
    <alternativeName>
        <fullName evidence="8">Dephosphocoenzyme A kinase</fullName>
    </alternativeName>
</protein>
<comment type="similarity">
    <text evidence="1 8">Belongs to the CoaE family.</text>
</comment>
<keyword evidence="5 8" id="KW-0418">Kinase</keyword>
<comment type="caution">
    <text evidence="10">The sequence shown here is derived from an EMBL/GenBank/DDBJ whole genome shotgun (WGS) entry which is preliminary data.</text>
</comment>